<gene>
    <name evidence="1" type="ORF">GALL_504720</name>
</gene>
<reference evidence="1" key="1">
    <citation type="submission" date="2016-10" db="EMBL/GenBank/DDBJ databases">
        <title>Sequence of Gallionella enrichment culture.</title>
        <authorList>
            <person name="Poehlein A."/>
            <person name="Muehling M."/>
            <person name="Daniel R."/>
        </authorList>
    </citation>
    <scope>NUCLEOTIDE SEQUENCE</scope>
</reference>
<dbReference type="SUPFAM" id="SSF46785">
    <property type="entry name" value="Winged helix' DNA-binding domain"/>
    <property type="match status" value="1"/>
</dbReference>
<name>A0A1J5PRN4_9ZZZZ</name>
<organism evidence="1">
    <name type="scientific">mine drainage metagenome</name>
    <dbReference type="NCBI Taxonomy" id="410659"/>
    <lineage>
        <taxon>unclassified sequences</taxon>
        <taxon>metagenomes</taxon>
        <taxon>ecological metagenomes</taxon>
    </lineage>
</organism>
<evidence type="ECO:0000313" key="1">
    <source>
        <dbReference type="EMBL" id="OIQ67947.1"/>
    </source>
</evidence>
<proteinExistence type="predicted"/>
<accession>A0A1J5PRN4</accession>
<protein>
    <recommendedName>
        <fullName evidence="2">DprA winged helix domain-containing protein</fullName>
    </recommendedName>
</protein>
<dbReference type="InterPro" id="IPR036390">
    <property type="entry name" value="WH_DNA-bd_sf"/>
</dbReference>
<comment type="caution">
    <text evidence="1">The sequence shown here is derived from an EMBL/GenBank/DDBJ whole genome shotgun (WGS) entry which is preliminary data.</text>
</comment>
<sequence length="100" mass="10693">MEHKAELVTELDDVLLHIGPLLIENTETITTVSARDGLAPDEKSLLELFPARTSLSIETLAHLSDLAPNRILGLLGLLATAGFVEHEGAGWILTKKGKAA</sequence>
<dbReference type="AlphaFoldDB" id="A0A1J5PRN4"/>
<evidence type="ECO:0008006" key="2">
    <source>
        <dbReference type="Google" id="ProtNLM"/>
    </source>
</evidence>
<dbReference type="EMBL" id="MLJW01005600">
    <property type="protein sequence ID" value="OIQ67947.1"/>
    <property type="molecule type" value="Genomic_DNA"/>
</dbReference>